<evidence type="ECO:0000313" key="1">
    <source>
        <dbReference type="EMBL" id="KAJ8618776.1"/>
    </source>
</evidence>
<gene>
    <name evidence="1" type="ORF">MRB53_014962</name>
</gene>
<keyword evidence="2" id="KW-1185">Reference proteome</keyword>
<comment type="caution">
    <text evidence="1">The sequence shown here is derived from an EMBL/GenBank/DDBJ whole genome shotgun (WGS) entry which is preliminary data.</text>
</comment>
<evidence type="ECO:0000313" key="2">
    <source>
        <dbReference type="Proteomes" id="UP001234297"/>
    </source>
</evidence>
<proteinExistence type="predicted"/>
<name>A0ACC2KCE5_PERAE</name>
<reference evidence="1 2" key="1">
    <citation type="journal article" date="2022" name="Hortic Res">
        <title>A haplotype resolved chromosomal level avocado genome allows analysis of novel avocado genes.</title>
        <authorList>
            <person name="Nath O."/>
            <person name="Fletcher S.J."/>
            <person name="Hayward A."/>
            <person name="Shaw L.M."/>
            <person name="Masouleh A.K."/>
            <person name="Furtado A."/>
            <person name="Henry R.J."/>
            <person name="Mitter N."/>
        </authorList>
    </citation>
    <scope>NUCLEOTIDE SEQUENCE [LARGE SCALE GENOMIC DNA]</scope>
    <source>
        <strain evidence="2">cv. Hass</strain>
    </source>
</reference>
<dbReference type="EMBL" id="CM056812">
    <property type="protein sequence ID" value="KAJ8618776.1"/>
    <property type="molecule type" value="Genomic_DNA"/>
</dbReference>
<accession>A0ACC2KCE5</accession>
<organism evidence="1 2">
    <name type="scientific">Persea americana</name>
    <name type="common">Avocado</name>
    <dbReference type="NCBI Taxonomy" id="3435"/>
    <lineage>
        <taxon>Eukaryota</taxon>
        <taxon>Viridiplantae</taxon>
        <taxon>Streptophyta</taxon>
        <taxon>Embryophyta</taxon>
        <taxon>Tracheophyta</taxon>
        <taxon>Spermatophyta</taxon>
        <taxon>Magnoliopsida</taxon>
        <taxon>Magnoliidae</taxon>
        <taxon>Laurales</taxon>
        <taxon>Lauraceae</taxon>
        <taxon>Persea</taxon>
    </lineage>
</organism>
<protein>
    <submittedName>
        <fullName evidence="1">Uncharacterized protein</fullName>
    </submittedName>
</protein>
<sequence>MASFNSESASALVAELRGTFASGKTRSYEWRSTQLKMLLKLVDDRELAIVNALHADLSKPETEAFASEISMTKVSCKHALKELKHWIKPEKAQTPFSTYPSSAEIVSEPLGVVLVISAWNYPILLSLDPVIGAIAAGNSVVLKPSEISPATSSILAKFLPEYLDSSAIRVVEGAVAETTALLEQRWDKIFYTGNGIVGRIVMAAAAKHLTPVVLELGGKSPLVVDANVNLEVAARRIVAGKWGCNNGQACIAPDYIITTKSFAPKLIDALKCTLENFFGTNPMESNDLARIVNPRHFSRLAKLLDDDKVSGKIVHGGQRDEHCLTIGPTILLDVPHDSLIMNEEIFGPLLPILTVGKVEESIDLINSRSKPLAAYLFTKDKSLEKAFVRNVSSGGMLINDTILHLTVSSLPFGGVGESGMGSYHGKFSFDAFSHKKAVLYRSFDGDSSVRYPPYTPKKQRNWRGTARQQVSESLGRMEARGWLGKSIIEGEIQKARTTTTTSPIFPANIMSSFSTPPSSDTRTNRWKKRKPTPSNLSSNTSKRHRPDEEDDEEDEDEEPVVEEEDEDDELDASPAADPNASAAALESEVLSDGGIRISDFPPVIRHTVNRPHSSVLALVLADRAELRPVGATNPNPMFLENISHGQLQALSSIPANSPSLAPHDHDRLDGSSSAASAYVCSPPAIMEGKGITRHYGNQLLHVMPMHSDWFSPASVNRLERQVVPHFFSGKSAEHTPEKYMELRNRIVAKYMENQEKRLSVLECQGLVGGVSENDLMRVVRFLDHWGIINYMAPAQNRHKTGGPVLREDVNGEVQIPSAFLKSSIDSLIGFDKPKCRLRPEDVASLCSSVGISDLDSRIRERLAENHCNCCARPLPNMYYQSQKEADIMLCSDCFHDGNFVAGNSSIDFLRVDSTKDFCDLDGDSWTDQETLLLLEALELYSDNWNDIAEHVGTKSKAQCILHFIRLPTEDGLLENIELPRTALSSDVLKERGDRNTYANLNGDADGACLQDNDIDNRIPFVNSGNPVMALVAFLASAVGPRVAAACAHAALAALSKEDHHSEIANGIIQAEGSSHGDRSSSENMHREGGSLGAITNLSHQTEDTVACPLSPESVKAAAKCALSAAATKAKLFADHEEREIQRLTAAIITHQLKRLELKLKQFAEVETLLMKECEQVERTRQRLAAERARMISTRLGPAGATAQPGAATANSSNSIGSNVNQPVMPASAAQANLSSYSNNQPTHPHMPFMPRQQMFSFGPRLPLSVINPSSSAPSPTTMYPSASSNTATYSHPTLRPVSGSKIQM</sequence>
<dbReference type="Proteomes" id="UP001234297">
    <property type="component" value="Chromosome 4"/>
</dbReference>